<reference evidence="2 3" key="1">
    <citation type="journal article" date="2018" name="Sci. Rep.">
        <title>Raphidocelis subcapitata (=Pseudokirchneriella subcapitata) provides an insight into genome evolution and environmental adaptations in the Sphaeropleales.</title>
        <authorList>
            <person name="Suzuki S."/>
            <person name="Yamaguchi H."/>
            <person name="Nakajima N."/>
            <person name="Kawachi M."/>
        </authorList>
    </citation>
    <scope>NUCLEOTIDE SEQUENCE [LARGE SCALE GENOMIC DNA]</scope>
    <source>
        <strain evidence="2 3">NIES-35</strain>
    </source>
</reference>
<dbReference type="STRING" id="307507.A0A2V0NM72"/>
<feature type="compositionally biased region" description="Low complexity" evidence="1">
    <location>
        <begin position="492"/>
        <end position="514"/>
    </location>
</feature>
<dbReference type="Proteomes" id="UP000247498">
    <property type="component" value="Unassembled WGS sequence"/>
</dbReference>
<feature type="compositionally biased region" description="Gly residues" evidence="1">
    <location>
        <begin position="13"/>
        <end position="26"/>
    </location>
</feature>
<evidence type="ECO:0000313" key="2">
    <source>
        <dbReference type="EMBL" id="GBF87482.1"/>
    </source>
</evidence>
<dbReference type="FunCoup" id="A0A2V0NM72">
    <property type="interactions" value="214"/>
</dbReference>
<evidence type="ECO:0000313" key="3">
    <source>
        <dbReference type="Proteomes" id="UP000247498"/>
    </source>
</evidence>
<accession>A0A2V0NM72</accession>
<dbReference type="OrthoDB" id="19657at2759"/>
<keyword evidence="3" id="KW-1185">Reference proteome</keyword>
<dbReference type="Gene3D" id="3.40.50.1820">
    <property type="entry name" value="alpha/beta hydrolase"/>
    <property type="match status" value="2"/>
</dbReference>
<dbReference type="PANTHER" id="PTHR43689:SF1">
    <property type="entry name" value="ALPHA_BETA-HYDROLASES SUPERFAMILY PROTEIN"/>
    <property type="match status" value="1"/>
</dbReference>
<name>A0A2V0NM72_9CHLO</name>
<dbReference type="InParanoid" id="A0A2V0NM72"/>
<gene>
    <name evidence="2" type="ORF">Rsub_00193</name>
</gene>
<organism evidence="2 3">
    <name type="scientific">Raphidocelis subcapitata</name>
    <dbReference type="NCBI Taxonomy" id="307507"/>
    <lineage>
        <taxon>Eukaryota</taxon>
        <taxon>Viridiplantae</taxon>
        <taxon>Chlorophyta</taxon>
        <taxon>core chlorophytes</taxon>
        <taxon>Chlorophyceae</taxon>
        <taxon>CS clade</taxon>
        <taxon>Sphaeropleales</taxon>
        <taxon>Selenastraceae</taxon>
        <taxon>Raphidocelis</taxon>
    </lineage>
</organism>
<evidence type="ECO:0008006" key="4">
    <source>
        <dbReference type="Google" id="ProtNLM"/>
    </source>
</evidence>
<sequence length="747" mass="74453">MKTLDKPPLLGTAGSGGRGLPTGGMGSVARRVPQLARRLNAAGRDSLRALSGVLVAAAAPPSPPPAQRGARGARVVASASAAAAAALAADGDQQLTLDLDWKAQLTFVQEVICWHTAGAVCCVAYALTAPAAVSITYGTCIGLLFGLTLTFMRSSMMEVLYKAKERFEADLGDPDSRFHTHDNLQVHVKVKSPPAAAGPPAAALHCYHGFGSNTWSWSLVQQRLAEGLDALVTAHDMPGFGLTQRPNDLSGYYLAFNGRLGRLVMDYELSGAGAMTPSEAARAEGDAYPHAHLHAADGAVSFGNGGPGTATFAGAAAGGVPAAPVGSAAGAAAAAKAAGLESGSAGDALAAAAAGDAATAAAAVKDAAAGAGASASAAGAPASGARGPARRVLVGHSLGGSCAALEAISHAADYAALVLVSPAILVGFGVGGGKETWLEQLHDDSALTRAHGGGAAAAAAAPSASDGESNSGGSDTDIAAAAEAAGGLAPRSSLGAAGSGSASPPGGGAAAPRGKSGGYTARAAGTEVAYYAARGTPDIPLAAPRGRGPIGAAFGAVANLLQTTMVMATVALILLLRPLVMLGLRAAVRSREFWKGTLQQAYYDKSKVTPEAVDAYRLPQLVRGWESGMVRFLLARLGARGLGRSEFGADAGTGRSPGGGMEDAGLATRLAAAVAKHKLPVLIVHGAGDKLVPVSNSLRLARMLPDARVAVLKRSGHCPQEELPDAFTHILTTFLESALAAPRAQAA</sequence>
<dbReference type="SUPFAM" id="SSF53474">
    <property type="entry name" value="alpha/beta-Hydrolases"/>
    <property type="match status" value="1"/>
</dbReference>
<evidence type="ECO:0000256" key="1">
    <source>
        <dbReference type="SAM" id="MobiDB-lite"/>
    </source>
</evidence>
<dbReference type="AlphaFoldDB" id="A0A2V0NM72"/>
<feature type="region of interest" description="Disordered" evidence="1">
    <location>
        <begin position="1"/>
        <end position="27"/>
    </location>
</feature>
<proteinExistence type="predicted"/>
<feature type="region of interest" description="Disordered" evidence="1">
    <location>
        <begin position="492"/>
        <end position="516"/>
    </location>
</feature>
<dbReference type="InterPro" id="IPR029058">
    <property type="entry name" value="AB_hydrolase_fold"/>
</dbReference>
<protein>
    <recommendedName>
        <fullName evidence="4">AB hydrolase-1 domain-containing protein</fullName>
    </recommendedName>
</protein>
<dbReference type="EMBL" id="BDRX01000001">
    <property type="protein sequence ID" value="GBF87482.1"/>
    <property type="molecule type" value="Genomic_DNA"/>
</dbReference>
<dbReference type="PANTHER" id="PTHR43689">
    <property type="entry name" value="HYDROLASE"/>
    <property type="match status" value="1"/>
</dbReference>
<comment type="caution">
    <text evidence="2">The sequence shown here is derived from an EMBL/GenBank/DDBJ whole genome shotgun (WGS) entry which is preliminary data.</text>
</comment>